<organism evidence="2 3">
    <name type="scientific">Naumannella cuiyingiana</name>
    <dbReference type="NCBI Taxonomy" id="1347891"/>
    <lineage>
        <taxon>Bacteria</taxon>
        <taxon>Bacillati</taxon>
        <taxon>Actinomycetota</taxon>
        <taxon>Actinomycetes</taxon>
        <taxon>Propionibacteriales</taxon>
        <taxon>Propionibacteriaceae</taxon>
        <taxon>Naumannella</taxon>
    </lineage>
</organism>
<proteinExistence type="predicted"/>
<dbReference type="GO" id="GO:0120147">
    <property type="term" value="F:formylglycine-generating oxidase activity"/>
    <property type="evidence" value="ECO:0007669"/>
    <property type="project" value="TreeGrafter"/>
</dbReference>
<dbReference type="Gene3D" id="3.90.1580.10">
    <property type="entry name" value="paralog of FGE (formylglycine-generating enzyme)"/>
    <property type="match status" value="1"/>
</dbReference>
<accession>A0A7Z0D7S3</accession>
<evidence type="ECO:0000313" key="2">
    <source>
        <dbReference type="EMBL" id="NYI70480.1"/>
    </source>
</evidence>
<feature type="domain" description="Sulfatase-modifying factor enzyme-like" evidence="1">
    <location>
        <begin position="10"/>
        <end position="291"/>
    </location>
</feature>
<gene>
    <name evidence="2" type="ORF">GGQ54_001040</name>
</gene>
<comment type="caution">
    <text evidence="2">The sequence shown here is derived from an EMBL/GenBank/DDBJ whole genome shotgun (WGS) entry which is preliminary data.</text>
</comment>
<dbReference type="PANTHER" id="PTHR23150:SF19">
    <property type="entry name" value="FORMYLGLYCINE-GENERATING ENZYME"/>
    <property type="match status" value="1"/>
</dbReference>
<dbReference type="EMBL" id="JACBZS010000001">
    <property type="protein sequence ID" value="NYI70480.1"/>
    <property type="molecule type" value="Genomic_DNA"/>
</dbReference>
<sequence length="294" mass="31620">MSESPGSAPAELIEIAAGPFAMGSDSPRAHPADGEGPVRTVTLSAYRISPTAVTNAEFAAFVDATGYRTEAEGFGWSYVFGGMVAPDAVIMDAGVPGAPWWRAVRGADWAHPEGGRSGIGDRLDHPVVQVSWHDAQAYCRWRGVRLPTEAEWEKAARGGLVGAAYAWGDEVSPGGEHRANIWQGTFPEINTAEDGYAGTAPVTAYPPNGYGLHNTAGNVWEWCADWFSARWHVQDIEQTRVDPQGPRWGMARVVRGGSYLCHSSYCNRYRVAARTQTTPDSALGHTGFRVAADA</sequence>
<name>A0A7Z0D7S3_9ACTN</name>
<dbReference type="PANTHER" id="PTHR23150">
    <property type="entry name" value="SULFATASE MODIFYING FACTOR 1, 2"/>
    <property type="match status" value="1"/>
</dbReference>
<dbReference type="RefSeq" id="WP_343045858.1">
    <property type="nucleotide sequence ID" value="NZ_JACBZS010000001.1"/>
</dbReference>
<reference evidence="2 3" key="1">
    <citation type="submission" date="2020-07" db="EMBL/GenBank/DDBJ databases">
        <title>Sequencing the genomes of 1000 actinobacteria strains.</title>
        <authorList>
            <person name="Klenk H.-P."/>
        </authorList>
    </citation>
    <scope>NUCLEOTIDE SEQUENCE [LARGE SCALE GENOMIC DNA]</scope>
    <source>
        <strain evidence="2 3">DSM 103164</strain>
    </source>
</reference>
<dbReference type="InterPro" id="IPR005532">
    <property type="entry name" value="SUMF_dom"/>
</dbReference>
<protein>
    <submittedName>
        <fullName evidence="2">Formylglycine-generating enzyme required for sulfatase activity</fullName>
    </submittedName>
</protein>
<dbReference type="InterPro" id="IPR042095">
    <property type="entry name" value="SUMF_sf"/>
</dbReference>
<dbReference type="SUPFAM" id="SSF56436">
    <property type="entry name" value="C-type lectin-like"/>
    <property type="match status" value="1"/>
</dbReference>
<dbReference type="AlphaFoldDB" id="A0A7Z0D7S3"/>
<dbReference type="InterPro" id="IPR016187">
    <property type="entry name" value="CTDL_fold"/>
</dbReference>
<evidence type="ECO:0000259" key="1">
    <source>
        <dbReference type="Pfam" id="PF03781"/>
    </source>
</evidence>
<evidence type="ECO:0000313" key="3">
    <source>
        <dbReference type="Proteomes" id="UP000527616"/>
    </source>
</evidence>
<keyword evidence="3" id="KW-1185">Reference proteome</keyword>
<dbReference type="InterPro" id="IPR051043">
    <property type="entry name" value="Sulfatase_Mod_Factor_Kinase"/>
</dbReference>
<dbReference type="Pfam" id="PF03781">
    <property type="entry name" value="FGE-sulfatase"/>
    <property type="match status" value="1"/>
</dbReference>
<dbReference type="Proteomes" id="UP000527616">
    <property type="component" value="Unassembled WGS sequence"/>
</dbReference>